<name>A0A8S5M1N2_9CAUD</name>
<reference evidence="1" key="1">
    <citation type="journal article" date="2021" name="Proc. Natl. Acad. Sci. U.S.A.">
        <title>A Catalog of Tens of Thousands of Viruses from Human Metagenomes Reveals Hidden Associations with Chronic Diseases.</title>
        <authorList>
            <person name="Tisza M.J."/>
            <person name="Buck C.B."/>
        </authorList>
    </citation>
    <scope>NUCLEOTIDE SEQUENCE</scope>
    <source>
        <strain evidence="1">CtIi96</strain>
    </source>
</reference>
<proteinExistence type="predicted"/>
<evidence type="ECO:0000313" key="1">
    <source>
        <dbReference type="EMBL" id="DAD76094.1"/>
    </source>
</evidence>
<sequence length="34" mass="3923">MKQIDVEVSATISMNYDPESEEFKDTPDFQTTLI</sequence>
<protein>
    <submittedName>
        <fullName evidence="1">Uncharacterized protein</fullName>
    </submittedName>
</protein>
<accession>A0A8S5M1N2</accession>
<dbReference type="EMBL" id="BK014795">
    <property type="protein sequence ID" value="DAD76094.1"/>
    <property type="molecule type" value="Genomic_DNA"/>
</dbReference>
<organism evidence="1">
    <name type="scientific">Podoviridae sp. ctIi96</name>
    <dbReference type="NCBI Taxonomy" id="2826550"/>
    <lineage>
        <taxon>Viruses</taxon>
        <taxon>Duplodnaviria</taxon>
        <taxon>Heunggongvirae</taxon>
        <taxon>Uroviricota</taxon>
        <taxon>Caudoviricetes</taxon>
    </lineage>
</organism>